<dbReference type="RefSeq" id="WP_161744501.1">
    <property type="nucleotide sequence ID" value="NZ_JAAAMV010000014.1"/>
</dbReference>
<evidence type="ECO:0000313" key="5">
    <source>
        <dbReference type="Proteomes" id="UP000665561"/>
    </source>
</evidence>
<feature type="transmembrane region" description="Helical" evidence="1">
    <location>
        <begin position="105"/>
        <end position="125"/>
    </location>
</feature>
<organism evidence="4 5">
    <name type="scientific">Paenibacillus glycinis</name>
    <dbReference type="NCBI Taxonomy" id="2697035"/>
    <lineage>
        <taxon>Bacteria</taxon>
        <taxon>Bacillati</taxon>
        <taxon>Bacillota</taxon>
        <taxon>Bacilli</taxon>
        <taxon>Bacillales</taxon>
        <taxon>Paenibacillaceae</taxon>
        <taxon>Paenibacillus</taxon>
    </lineage>
</organism>
<dbReference type="Pfam" id="PF09323">
    <property type="entry name" value="DUF1980"/>
    <property type="match status" value="1"/>
</dbReference>
<keyword evidence="5" id="KW-1185">Reference proteome</keyword>
<accession>A0ABW9XSQ6</accession>
<feature type="domain" description="DUF1980" evidence="3">
    <location>
        <begin position="164"/>
        <end position="301"/>
    </location>
</feature>
<sequence>MTTNRLAPLLHHAVRLTILFGLTAYIAYLSLTGQILLFIAPQLVKYVDLAAICMALFMIGQLYLLVRSFREPVPSCACGAADGHSHGDDHGHSHEPTGGPVKNGLVYGLFLLPVLLGLLMPNEAFAGSLAHNKGMNLGVFTGGGMPADLARLDGGEDPDLKTLFRSDTYNRDYAKLGMLLYKQDKIVMSDEWFIEKLQAMNTFVDNFQGKTLQITGFVYREDGLPANQLIIGRMAMTHCIADISPYGIIAEADNAASFANDTWVTITGTLSKTTSHEMPVIKLMIQSTEPASAPSIPYIYPDWDFAKKLK</sequence>
<dbReference type="Proteomes" id="UP000665561">
    <property type="component" value="Unassembled WGS sequence"/>
</dbReference>
<protein>
    <submittedName>
        <fullName evidence="4">TIGR03943 family protein</fullName>
    </submittedName>
</protein>
<dbReference type="EMBL" id="JAAAMV010000014">
    <property type="protein sequence ID" value="NBD25688.1"/>
    <property type="molecule type" value="Genomic_DNA"/>
</dbReference>
<dbReference type="NCBIfam" id="TIGR03943">
    <property type="entry name" value="TIGR03943 family putative permease subunit"/>
    <property type="match status" value="1"/>
</dbReference>
<dbReference type="InterPro" id="IPR048447">
    <property type="entry name" value="DUF1980_C"/>
</dbReference>
<evidence type="ECO:0000256" key="1">
    <source>
        <dbReference type="SAM" id="Phobius"/>
    </source>
</evidence>
<comment type="caution">
    <text evidence="4">The sequence shown here is derived from an EMBL/GenBank/DDBJ whole genome shotgun (WGS) entry which is preliminary data.</text>
</comment>
<proteinExistence type="predicted"/>
<reference evidence="4 5" key="1">
    <citation type="submission" date="2020-01" db="EMBL/GenBank/DDBJ databases">
        <title>Paenibacillus soybeanensis sp. nov. isolated from the nodules of soybean (Glycine max(L.) Merr).</title>
        <authorList>
            <person name="Wang H."/>
        </authorList>
    </citation>
    <scope>NUCLEOTIDE SEQUENCE [LARGE SCALE GENOMIC DNA]</scope>
    <source>
        <strain evidence="4 5">T1</strain>
    </source>
</reference>
<dbReference type="InterPro" id="IPR048493">
    <property type="entry name" value="DUF1980_N"/>
</dbReference>
<dbReference type="InterPro" id="IPR015402">
    <property type="entry name" value="DUF1980"/>
</dbReference>
<keyword evidence="1" id="KW-0472">Membrane</keyword>
<dbReference type="PANTHER" id="PTHR40047">
    <property type="entry name" value="UPF0703 PROTEIN YCGQ"/>
    <property type="match status" value="1"/>
</dbReference>
<keyword evidence="1" id="KW-0812">Transmembrane</keyword>
<feature type="transmembrane region" description="Helical" evidence="1">
    <location>
        <begin position="12"/>
        <end position="31"/>
    </location>
</feature>
<dbReference type="PANTHER" id="PTHR40047:SF1">
    <property type="entry name" value="UPF0703 PROTEIN YCGQ"/>
    <property type="match status" value="1"/>
</dbReference>
<dbReference type="InterPro" id="IPR052955">
    <property type="entry name" value="UPF0703_membrane_permease"/>
</dbReference>
<evidence type="ECO:0000259" key="2">
    <source>
        <dbReference type="Pfam" id="PF09323"/>
    </source>
</evidence>
<keyword evidence="1" id="KW-1133">Transmembrane helix</keyword>
<dbReference type="Pfam" id="PF21537">
    <property type="entry name" value="DUF1980_C"/>
    <property type="match status" value="1"/>
</dbReference>
<evidence type="ECO:0000313" key="4">
    <source>
        <dbReference type="EMBL" id="NBD25688.1"/>
    </source>
</evidence>
<name>A0ABW9XSQ6_9BACL</name>
<gene>
    <name evidence="4" type="ORF">GT019_17590</name>
</gene>
<feature type="domain" description="DUF1980" evidence="2">
    <location>
        <begin position="14"/>
        <end position="136"/>
    </location>
</feature>
<feature type="transmembrane region" description="Helical" evidence="1">
    <location>
        <begin position="43"/>
        <end position="64"/>
    </location>
</feature>
<evidence type="ECO:0000259" key="3">
    <source>
        <dbReference type="Pfam" id="PF21537"/>
    </source>
</evidence>